<dbReference type="EMBL" id="BAABEP010000071">
    <property type="protein sequence ID" value="GAA3756835.1"/>
    <property type="molecule type" value="Genomic_DNA"/>
</dbReference>
<protein>
    <recommendedName>
        <fullName evidence="1">LUD domain-containing protein</fullName>
    </recommendedName>
</protein>
<dbReference type="RefSeq" id="WP_345654404.1">
    <property type="nucleotide sequence ID" value="NZ_BAABEP010000071.1"/>
</dbReference>
<dbReference type="PANTHER" id="PTHR36179:SF2">
    <property type="entry name" value="LUD DOMAIN-CONTAINING PROTEIN"/>
    <property type="match status" value="1"/>
</dbReference>
<evidence type="ECO:0000259" key="1">
    <source>
        <dbReference type="Pfam" id="PF02589"/>
    </source>
</evidence>
<name>A0ABP7G753_9ACTN</name>
<dbReference type="InterPro" id="IPR037171">
    <property type="entry name" value="NagB/RpiA_transferase-like"/>
</dbReference>
<dbReference type="PANTHER" id="PTHR36179">
    <property type="entry name" value="LUD_DOM DOMAIN-CONTAINING PROTEIN"/>
    <property type="match status" value="1"/>
</dbReference>
<dbReference type="Proteomes" id="UP001499884">
    <property type="component" value="Unassembled WGS sequence"/>
</dbReference>
<evidence type="ECO:0000313" key="2">
    <source>
        <dbReference type="EMBL" id="GAA3756835.1"/>
    </source>
</evidence>
<dbReference type="InterPro" id="IPR024185">
    <property type="entry name" value="FTHF_cligase-like_sf"/>
</dbReference>
<accession>A0ABP7G753</accession>
<proteinExistence type="predicted"/>
<sequence>MPQEHSVPDVLPVDGAFARPAPEADLQSAAEALRSNGFTVSLADTPADARALVAGLLPTDRSVLTATSETLRESGIAEDVDASGRFRSVRAAQADWDLAARADEVRVTRSAPDVVVGSVHAVTLDGTLVVASASGSQLAPYASGAARAVFVVGAQKVVADLPTALRRIETYSYPKEDLRAQSAYGARSVVAKVLVYGREVFPGRATVVLVRQAVGF</sequence>
<organism evidence="2 3">
    <name type="scientific">Streptomyces tremellae</name>
    <dbReference type="NCBI Taxonomy" id="1124239"/>
    <lineage>
        <taxon>Bacteria</taxon>
        <taxon>Bacillati</taxon>
        <taxon>Actinomycetota</taxon>
        <taxon>Actinomycetes</taxon>
        <taxon>Kitasatosporales</taxon>
        <taxon>Streptomycetaceae</taxon>
        <taxon>Streptomyces</taxon>
    </lineage>
</organism>
<dbReference type="Gene3D" id="3.40.50.10420">
    <property type="entry name" value="NagB/RpiA/CoA transferase-like"/>
    <property type="match status" value="1"/>
</dbReference>
<reference evidence="3" key="1">
    <citation type="journal article" date="2019" name="Int. J. Syst. Evol. Microbiol.">
        <title>The Global Catalogue of Microorganisms (GCM) 10K type strain sequencing project: providing services to taxonomists for standard genome sequencing and annotation.</title>
        <authorList>
            <consortium name="The Broad Institute Genomics Platform"/>
            <consortium name="The Broad Institute Genome Sequencing Center for Infectious Disease"/>
            <person name="Wu L."/>
            <person name="Ma J."/>
        </authorList>
    </citation>
    <scope>NUCLEOTIDE SEQUENCE [LARGE SCALE GENOMIC DNA]</scope>
    <source>
        <strain evidence="3">JCM 30846</strain>
    </source>
</reference>
<dbReference type="InterPro" id="IPR003741">
    <property type="entry name" value="LUD_dom"/>
</dbReference>
<dbReference type="Pfam" id="PF02589">
    <property type="entry name" value="LUD_dom"/>
    <property type="match status" value="1"/>
</dbReference>
<comment type="caution">
    <text evidence="2">The sequence shown here is derived from an EMBL/GenBank/DDBJ whole genome shotgun (WGS) entry which is preliminary data.</text>
</comment>
<feature type="domain" description="LUD" evidence="1">
    <location>
        <begin position="27"/>
        <end position="179"/>
    </location>
</feature>
<gene>
    <name evidence="2" type="ORF">GCM10023082_59840</name>
</gene>
<dbReference type="SUPFAM" id="SSF100950">
    <property type="entry name" value="NagB/RpiA/CoA transferase-like"/>
    <property type="match status" value="1"/>
</dbReference>
<keyword evidence="3" id="KW-1185">Reference proteome</keyword>
<evidence type="ECO:0000313" key="3">
    <source>
        <dbReference type="Proteomes" id="UP001499884"/>
    </source>
</evidence>